<dbReference type="InterPro" id="IPR003451">
    <property type="entry name" value="LytB/IspH"/>
</dbReference>
<feature type="binding site" evidence="5">
    <location>
        <position position="46"/>
    </location>
    <ligand>
        <name>isopentenyl diphosphate</name>
        <dbReference type="ChEBI" id="CHEBI:128769"/>
    </ligand>
</feature>
<dbReference type="Pfam" id="PF02401">
    <property type="entry name" value="LYTB"/>
    <property type="match status" value="1"/>
</dbReference>
<dbReference type="Gene3D" id="3.40.1010.20">
    <property type="entry name" value="4-hydroxy-3-methylbut-2-enyl diphosphate reductase, catalytic domain"/>
    <property type="match status" value="2"/>
</dbReference>
<dbReference type="GO" id="GO:0051745">
    <property type="term" value="F:4-hydroxy-3-methylbut-2-enyl diphosphate reductase activity"/>
    <property type="evidence" value="ECO:0007669"/>
    <property type="project" value="UniProtKB-EC"/>
</dbReference>
<feature type="binding site" evidence="5">
    <location>
        <position position="270"/>
    </location>
    <ligand>
        <name>dimethylallyl diphosphate</name>
        <dbReference type="ChEBI" id="CHEBI:57623"/>
    </ligand>
</feature>
<feature type="binding site" evidence="5">
    <location>
        <position position="46"/>
    </location>
    <ligand>
        <name>(2E)-4-hydroxy-3-methylbut-2-enyl diphosphate</name>
        <dbReference type="ChEBI" id="CHEBI:128753"/>
    </ligand>
</feature>
<feature type="binding site" evidence="5">
    <location>
        <position position="129"/>
    </location>
    <ligand>
        <name>(2E)-4-hydroxy-3-methylbut-2-enyl diphosphate</name>
        <dbReference type="ChEBI" id="CHEBI:128753"/>
    </ligand>
</feature>
<dbReference type="PANTHER" id="PTHR30426:SF0">
    <property type="entry name" value="4-HYDROXY-3-METHYLBUT-2-ENYL DIPHOSPHATE REDUCTASE"/>
    <property type="match status" value="1"/>
</dbReference>
<feature type="binding site" evidence="5">
    <location>
        <position position="79"/>
    </location>
    <ligand>
        <name>(2E)-4-hydroxy-3-methylbut-2-enyl diphosphate</name>
        <dbReference type="ChEBI" id="CHEBI:128753"/>
    </ligand>
</feature>
<evidence type="ECO:0000313" key="7">
    <source>
        <dbReference type="Proteomes" id="UP000717534"/>
    </source>
</evidence>
<dbReference type="PANTHER" id="PTHR30426">
    <property type="entry name" value="4-HYDROXY-3-METHYLBUT-2-ENYL DIPHOSPHATE REDUCTASE"/>
    <property type="match status" value="1"/>
</dbReference>
<feature type="binding site" evidence="5">
    <location>
        <position position="226"/>
    </location>
    <ligand>
        <name>(2E)-4-hydroxy-3-methylbut-2-enyl diphosphate</name>
        <dbReference type="ChEBI" id="CHEBI:128753"/>
    </ligand>
</feature>
<feature type="binding site" evidence="5">
    <location>
        <position position="198"/>
    </location>
    <ligand>
        <name>[4Fe-4S] cluster</name>
        <dbReference type="ChEBI" id="CHEBI:49883"/>
    </ligand>
</feature>
<feature type="binding site" evidence="5">
    <location>
        <position position="228"/>
    </location>
    <ligand>
        <name>(2E)-4-hydroxy-3-methylbut-2-enyl diphosphate</name>
        <dbReference type="ChEBI" id="CHEBI:128753"/>
    </ligand>
</feature>
<feature type="binding site" evidence="5">
    <location>
        <position position="101"/>
    </location>
    <ligand>
        <name>[4Fe-4S] cluster</name>
        <dbReference type="ChEBI" id="CHEBI:49883"/>
    </ligand>
</feature>
<gene>
    <name evidence="5 6" type="primary">ispH</name>
    <name evidence="6" type="ORF">JYU06_00965</name>
</gene>
<feature type="binding site" evidence="5">
    <location>
        <position position="79"/>
    </location>
    <ligand>
        <name>dimethylallyl diphosphate</name>
        <dbReference type="ChEBI" id="CHEBI:57623"/>
    </ligand>
</feature>
<accession>A0ABS3ASI6</accession>
<comment type="caution">
    <text evidence="6">The sequence shown here is derived from an EMBL/GenBank/DDBJ whole genome shotgun (WGS) entry which is preliminary data.</text>
</comment>
<evidence type="ECO:0000313" key="6">
    <source>
        <dbReference type="EMBL" id="MBN4068083.1"/>
    </source>
</evidence>
<keyword evidence="5" id="KW-0414">Isoprene biosynthesis</keyword>
<name>A0ABS3ASI6_9BACT</name>
<dbReference type="Proteomes" id="UP000717534">
    <property type="component" value="Unassembled WGS sequence"/>
</dbReference>
<comment type="function">
    <text evidence="5">Catalyzes the conversion of 1-hydroxy-2-methyl-2-(E)-butenyl 4-diphosphate (HMBPP) into a mixture of isopentenyl diphosphate (IPP) and dimethylallyl diphosphate (DMAPP). Acts in the terminal step of the DOXP/MEP pathway for isoprenoid precursor biosynthesis.</text>
</comment>
<feature type="binding site" evidence="5">
    <location>
        <position position="129"/>
    </location>
    <ligand>
        <name>dimethylallyl diphosphate</name>
        <dbReference type="ChEBI" id="CHEBI:57623"/>
    </ligand>
</feature>
<keyword evidence="7" id="KW-1185">Reference proteome</keyword>
<feature type="binding site" evidence="5">
    <location>
        <position position="169"/>
    </location>
    <ligand>
        <name>(2E)-4-hydroxy-3-methylbut-2-enyl diphosphate</name>
        <dbReference type="ChEBI" id="CHEBI:128753"/>
    </ligand>
</feature>
<comment type="similarity">
    <text evidence="5">Belongs to the IspH family.</text>
</comment>
<protein>
    <recommendedName>
        <fullName evidence="5">4-hydroxy-3-methylbut-2-enyl diphosphate reductase</fullName>
        <shortName evidence="5">HMBPP reductase</shortName>
        <ecNumber evidence="5">1.17.7.4</ecNumber>
    </recommendedName>
</protein>
<keyword evidence="2 5" id="KW-0479">Metal-binding</keyword>
<feature type="binding site" evidence="5">
    <location>
        <position position="270"/>
    </location>
    <ligand>
        <name>(2E)-4-hydroxy-3-methylbut-2-enyl diphosphate</name>
        <dbReference type="ChEBI" id="CHEBI:128753"/>
    </ligand>
</feature>
<comment type="pathway">
    <text evidence="5">Isoprenoid biosynthesis; isopentenyl diphosphate biosynthesis via DXP pathway; isopentenyl diphosphate from 1-deoxy-D-xylulose 5-phosphate: step 6/6.</text>
</comment>
<keyword evidence="1 5" id="KW-0004">4Fe-4S</keyword>
<evidence type="ECO:0000256" key="5">
    <source>
        <dbReference type="HAMAP-Rule" id="MF_00191"/>
    </source>
</evidence>
<evidence type="ECO:0000256" key="3">
    <source>
        <dbReference type="ARBA" id="ARBA00023004"/>
    </source>
</evidence>
<feature type="binding site" evidence="5">
    <location>
        <position position="17"/>
    </location>
    <ligand>
        <name>[4Fe-4S] cluster</name>
        <dbReference type="ChEBI" id="CHEBI:49883"/>
    </ligand>
</feature>
<dbReference type="CDD" id="cd13944">
    <property type="entry name" value="lytB_ispH"/>
    <property type="match status" value="1"/>
</dbReference>
<evidence type="ECO:0000256" key="2">
    <source>
        <dbReference type="ARBA" id="ARBA00022723"/>
    </source>
</evidence>
<comment type="pathway">
    <text evidence="5">Isoprenoid biosynthesis; dimethylallyl diphosphate biosynthesis; dimethylallyl diphosphate from (2E)-4-hydroxy-3-methylbutenyl diphosphate: step 1/1.</text>
</comment>
<keyword evidence="5 6" id="KW-0560">Oxidoreductase</keyword>
<reference evidence="6 7" key="1">
    <citation type="submission" date="2021-02" db="EMBL/GenBank/DDBJ databases">
        <title>Activity-based single-cell genomes from oceanic crustal fluid captures similar information to metagenomic and metatranscriptomic surveys with orders of magnitude less sampling.</title>
        <authorList>
            <person name="D'Angelo T.S."/>
            <person name="Orcutt B.N."/>
        </authorList>
    </citation>
    <scope>NUCLEOTIDE SEQUENCE [LARGE SCALE GENOMIC DNA]</scope>
    <source>
        <strain evidence="6">AH-315-G02</strain>
    </source>
</reference>
<keyword evidence="3 5" id="KW-0408">Iron</keyword>
<keyword evidence="4 5" id="KW-0411">Iron-sulfur</keyword>
<feature type="active site" description="Proton donor" evidence="5">
    <location>
        <position position="131"/>
    </location>
</feature>
<feature type="binding site" evidence="5">
    <location>
        <position position="227"/>
    </location>
    <ligand>
        <name>isopentenyl diphosphate</name>
        <dbReference type="ChEBI" id="CHEBI:128769"/>
    </ligand>
</feature>
<feature type="binding site" evidence="5">
    <location>
        <position position="227"/>
    </location>
    <ligand>
        <name>dimethylallyl diphosphate</name>
        <dbReference type="ChEBI" id="CHEBI:57623"/>
    </ligand>
</feature>
<proteinExistence type="inferred from homology"/>
<feature type="binding site" evidence="5">
    <location>
        <position position="270"/>
    </location>
    <ligand>
        <name>isopentenyl diphosphate</name>
        <dbReference type="ChEBI" id="CHEBI:128769"/>
    </ligand>
</feature>
<dbReference type="NCBIfam" id="TIGR00216">
    <property type="entry name" value="ispH_lytB"/>
    <property type="match status" value="1"/>
</dbReference>
<feature type="binding site" evidence="5">
    <location>
        <position position="228"/>
    </location>
    <ligand>
        <name>dimethylallyl diphosphate</name>
        <dbReference type="ChEBI" id="CHEBI:57623"/>
    </ligand>
</feature>
<comment type="catalytic activity">
    <reaction evidence="5">
        <text>dimethylallyl diphosphate + 2 oxidized [2Fe-2S]-[ferredoxin] + H2O = (2E)-4-hydroxy-3-methylbut-2-enyl diphosphate + 2 reduced [2Fe-2S]-[ferredoxin] + 2 H(+)</text>
        <dbReference type="Rhea" id="RHEA:24825"/>
        <dbReference type="Rhea" id="RHEA-COMP:10000"/>
        <dbReference type="Rhea" id="RHEA-COMP:10001"/>
        <dbReference type="ChEBI" id="CHEBI:15377"/>
        <dbReference type="ChEBI" id="CHEBI:15378"/>
        <dbReference type="ChEBI" id="CHEBI:33737"/>
        <dbReference type="ChEBI" id="CHEBI:33738"/>
        <dbReference type="ChEBI" id="CHEBI:57623"/>
        <dbReference type="ChEBI" id="CHEBI:128753"/>
        <dbReference type="EC" id="1.17.7.4"/>
    </reaction>
</comment>
<feature type="binding site" evidence="5">
    <location>
        <position position="228"/>
    </location>
    <ligand>
        <name>isopentenyl diphosphate</name>
        <dbReference type="ChEBI" id="CHEBI:128769"/>
    </ligand>
</feature>
<evidence type="ECO:0000256" key="1">
    <source>
        <dbReference type="ARBA" id="ARBA00022485"/>
    </source>
</evidence>
<sequence length="312" mass="34527">MEKKGKKIILANPRGFCAGVERAISTVNLAVKRYGAPIFVLHEIVHNKHVVQELERIGVVFVNDLVEVPRNAICVFSAHGVSVATEMRARTLGLRTIDGTCPLVGSVHNMVETYHADGYDVLIIGHHKHPEVEGTAGRVSGNVHIVATEEEARSLQVQEPGRVAYVTQTTLSQDDIKGIREILVERFPGIKGLESNICYATLNRQRVMRELGKCCDTLLVVGSKNSSNSNRLREVGERAGMKGYLIDDEHDIEKRWLHGVSTLCITAGASAPERLVQGVIAFLRKQGFDQFEEIDGKEERVSFKPAILERKS</sequence>
<feature type="binding site" evidence="5">
    <location>
        <position position="227"/>
    </location>
    <ligand>
        <name>(2E)-4-hydroxy-3-methylbut-2-enyl diphosphate</name>
        <dbReference type="ChEBI" id="CHEBI:128753"/>
    </ligand>
</feature>
<comment type="catalytic activity">
    <reaction evidence="5">
        <text>isopentenyl diphosphate + 2 oxidized [2Fe-2S]-[ferredoxin] + H2O = (2E)-4-hydroxy-3-methylbut-2-enyl diphosphate + 2 reduced [2Fe-2S]-[ferredoxin] + 2 H(+)</text>
        <dbReference type="Rhea" id="RHEA:24488"/>
        <dbReference type="Rhea" id="RHEA-COMP:10000"/>
        <dbReference type="Rhea" id="RHEA-COMP:10001"/>
        <dbReference type="ChEBI" id="CHEBI:15377"/>
        <dbReference type="ChEBI" id="CHEBI:15378"/>
        <dbReference type="ChEBI" id="CHEBI:33737"/>
        <dbReference type="ChEBI" id="CHEBI:33738"/>
        <dbReference type="ChEBI" id="CHEBI:128753"/>
        <dbReference type="ChEBI" id="CHEBI:128769"/>
        <dbReference type="EC" id="1.17.7.4"/>
    </reaction>
</comment>
<evidence type="ECO:0000256" key="4">
    <source>
        <dbReference type="ARBA" id="ARBA00023014"/>
    </source>
</evidence>
<feature type="binding site" evidence="5">
    <location>
        <position position="226"/>
    </location>
    <ligand>
        <name>dimethylallyl diphosphate</name>
        <dbReference type="ChEBI" id="CHEBI:57623"/>
    </ligand>
</feature>
<feature type="binding site" evidence="5">
    <location>
        <position position="79"/>
    </location>
    <ligand>
        <name>isopentenyl diphosphate</name>
        <dbReference type="ChEBI" id="CHEBI:128769"/>
    </ligand>
</feature>
<feature type="binding site" evidence="5">
    <location>
        <position position="46"/>
    </location>
    <ligand>
        <name>dimethylallyl diphosphate</name>
        <dbReference type="ChEBI" id="CHEBI:57623"/>
    </ligand>
</feature>
<feature type="binding site" evidence="5">
    <location>
        <position position="129"/>
    </location>
    <ligand>
        <name>isopentenyl diphosphate</name>
        <dbReference type="ChEBI" id="CHEBI:128769"/>
    </ligand>
</feature>
<dbReference type="Gene3D" id="3.40.50.11270">
    <property type="match status" value="1"/>
</dbReference>
<dbReference type="EMBL" id="JAFITO010000004">
    <property type="protein sequence ID" value="MBN4068083.1"/>
    <property type="molecule type" value="Genomic_DNA"/>
</dbReference>
<dbReference type="EC" id="1.17.7.4" evidence="5"/>
<organism evidence="6 7">
    <name type="scientific">Desulfotalea psychrophila</name>
    <dbReference type="NCBI Taxonomy" id="84980"/>
    <lineage>
        <taxon>Bacteria</taxon>
        <taxon>Pseudomonadati</taxon>
        <taxon>Thermodesulfobacteriota</taxon>
        <taxon>Desulfobulbia</taxon>
        <taxon>Desulfobulbales</taxon>
        <taxon>Desulfocapsaceae</taxon>
        <taxon>Desulfotalea</taxon>
    </lineage>
</organism>
<feature type="binding site" evidence="5">
    <location>
        <position position="226"/>
    </location>
    <ligand>
        <name>isopentenyl diphosphate</name>
        <dbReference type="ChEBI" id="CHEBI:128769"/>
    </ligand>
</feature>
<comment type="cofactor">
    <cofactor evidence="5">
        <name>[4Fe-4S] cluster</name>
        <dbReference type="ChEBI" id="CHEBI:49883"/>
    </cofactor>
    <text evidence="5">Binds 1 [4Fe-4S] cluster per subunit.</text>
</comment>
<dbReference type="HAMAP" id="MF_00191">
    <property type="entry name" value="IspH"/>
    <property type="match status" value="1"/>
</dbReference>